<accession>A0A2P5P6X6</accession>
<organism evidence="2 3">
    <name type="scientific">Dehalogenimonas etheniformans</name>
    <dbReference type="NCBI Taxonomy" id="1536648"/>
    <lineage>
        <taxon>Bacteria</taxon>
        <taxon>Bacillati</taxon>
        <taxon>Chloroflexota</taxon>
        <taxon>Dehalococcoidia</taxon>
        <taxon>Dehalococcoidales</taxon>
        <taxon>Dehalococcoidaceae</taxon>
        <taxon>Dehalogenimonas</taxon>
    </lineage>
</organism>
<name>A0A2P5P6X6_9CHLR</name>
<gene>
    <name evidence="2" type="ORF">JP09_007090</name>
</gene>
<reference evidence="2 3" key="1">
    <citation type="journal article" date="2017" name="ISME J.">
        <title>Grape pomace compost harbors organohalide-respiring Dehalogenimonas species with novel reductive dehalogenase genes.</title>
        <authorList>
            <person name="Yang Y."/>
            <person name="Higgins S.A."/>
            <person name="Yan J."/>
            <person name="Simsir B."/>
            <person name="Chourey K."/>
            <person name="Iyer R."/>
            <person name="Hettich R.L."/>
            <person name="Baldwin B."/>
            <person name="Ogles D.M."/>
            <person name="Loffler F.E."/>
        </authorList>
    </citation>
    <scope>NUCLEOTIDE SEQUENCE [LARGE SCALE GENOMIC DNA]</scope>
    <source>
        <strain evidence="2 3">GP</strain>
    </source>
</reference>
<proteinExistence type="predicted"/>
<keyword evidence="1" id="KW-1133">Transmembrane helix</keyword>
<evidence type="ECO:0000256" key="1">
    <source>
        <dbReference type="SAM" id="Phobius"/>
    </source>
</evidence>
<dbReference type="AlphaFoldDB" id="A0A2P5P6X6"/>
<keyword evidence="1" id="KW-0472">Membrane</keyword>
<feature type="transmembrane region" description="Helical" evidence="1">
    <location>
        <begin position="69"/>
        <end position="92"/>
    </location>
</feature>
<comment type="caution">
    <text evidence="2">The sequence shown here is derived from an EMBL/GenBank/DDBJ whole genome shotgun (WGS) entry which is preliminary data.</text>
</comment>
<keyword evidence="1" id="KW-0812">Transmembrane</keyword>
<dbReference type="Gene3D" id="2.40.50.140">
    <property type="entry name" value="Nucleic acid-binding proteins"/>
    <property type="match status" value="1"/>
</dbReference>
<dbReference type="OrthoDB" id="9792945at2"/>
<dbReference type="Proteomes" id="UP000235653">
    <property type="component" value="Unassembled WGS sequence"/>
</dbReference>
<keyword evidence="3" id="KW-1185">Reference proteome</keyword>
<dbReference type="EMBL" id="JQAN02000010">
    <property type="protein sequence ID" value="PPD58048.1"/>
    <property type="molecule type" value="Genomic_DNA"/>
</dbReference>
<sequence length="164" mass="17978">MGENTQQVVNSNDVKEPSLRRLFVSRTLYNHAVKRINPRIIIAIIASFLDELLLVVAVVWILPKFGISVPVWLVVLLAVLFLFSGAWAFVVVKRKPSLGFENQVGIKGIAGTIIGRKKGLVRIGRQNWSAQTGGPEIRPGCKVVVVSQNALILTVALDESDEPV</sequence>
<evidence type="ECO:0000313" key="2">
    <source>
        <dbReference type="EMBL" id="PPD58048.1"/>
    </source>
</evidence>
<protein>
    <recommendedName>
        <fullName evidence="4">NfeD-like C-terminal domain-containing protein</fullName>
    </recommendedName>
</protein>
<feature type="transmembrane region" description="Helical" evidence="1">
    <location>
        <begin position="40"/>
        <end position="63"/>
    </location>
</feature>
<dbReference type="InterPro" id="IPR012340">
    <property type="entry name" value="NA-bd_OB-fold"/>
</dbReference>
<evidence type="ECO:0000313" key="3">
    <source>
        <dbReference type="Proteomes" id="UP000235653"/>
    </source>
</evidence>
<evidence type="ECO:0008006" key="4">
    <source>
        <dbReference type="Google" id="ProtNLM"/>
    </source>
</evidence>